<keyword evidence="8" id="KW-1185">Reference proteome</keyword>
<feature type="domain" description="Carbohydrate kinase PfkB" evidence="6">
    <location>
        <begin position="8"/>
        <end position="311"/>
    </location>
</feature>
<gene>
    <name evidence="7" type="primary">scrK</name>
    <name evidence="7" type="ORF">SG0102_02210</name>
</gene>
<dbReference type="PANTHER" id="PTHR43085:SF1">
    <property type="entry name" value="PSEUDOURIDINE KINASE-RELATED"/>
    <property type="match status" value="1"/>
</dbReference>
<keyword evidence="2" id="KW-0808">Transferase</keyword>
<dbReference type="KEGG" id="ebm:SG0102_02210"/>
<dbReference type="AlphaFoldDB" id="A0A3G9J275"/>
<proteinExistence type="inferred from homology"/>
<dbReference type="InterPro" id="IPR050306">
    <property type="entry name" value="PfkB_Carbo_kinase"/>
</dbReference>
<sequence>MSDLKQYDVVALGELLIDFTQNGISDQGNPLFEANPGGAPCNVLSMLTRFGKKVGFIGKVGKDGFGTQLAEAIKEQGISTDGLCFDEEIHTTLALVHKLPNGDRDFSFYRKPGADVNLKPEEVNTEMIKNARLFHFGTLSLTDEPVRSATKKAVECAEENGLIISFDPNLREPLWDSLDDAKKAFDYGMKHASVLKISDNEILWFTGKETYDEGLAYLRETYPNLKLICLSLGGDGSRAVYKDVDITVPAFLQSGTIETTGAGDTFCACVLNGVLEYGIDHLNEDNLKTIITFANGAASMITTKKGALRVMPQVDDVKEFIKNF</sequence>
<accession>A0A3G9J275</accession>
<dbReference type="CDD" id="cd01167">
    <property type="entry name" value="bac_FRK"/>
    <property type="match status" value="1"/>
</dbReference>
<comment type="similarity">
    <text evidence="1">Belongs to the carbohydrate kinase PfkB family.</text>
</comment>
<dbReference type="GO" id="GO:0016301">
    <property type="term" value="F:kinase activity"/>
    <property type="evidence" value="ECO:0007669"/>
    <property type="project" value="UniProtKB-KW"/>
</dbReference>
<evidence type="ECO:0000313" key="7">
    <source>
        <dbReference type="EMBL" id="BBH25287.1"/>
    </source>
</evidence>
<dbReference type="InParanoid" id="A0A3G9J275"/>
<protein>
    <submittedName>
        <fullName evidence="7">Fructokinase</fullName>
    </submittedName>
</protein>
<evidence type="ECO:0000259" key="6">
    <source>
        <dbReference type="Pfam" id="PF00294"/>
    </source>
</evidence>
<dbReference type="SUPFAM" id="SSF53613">
    <property type="entry name" value="Ribokinase-like"/>
    <property type="match status" value="1"/>
</dbReference>
<keyword evidence="3" id="KW-0547">Nucleotide-binding</keyword>
<evidence type="ECO:0000313" key="8">
    <source>
        <dbReference type="Proteomes" id="UP000268059"/>
    </source>
</evidence>
<dbReference type="InterPro" id="IPR011611">
    <property type="entry name" value="PfkB_dom"/>
</dbReference>
<keyword evidence="4 7" id="KW-0418">Kinase</keyword>
<dbReference type="Pfam" id="PF00294">
    <property type="entry name" value="PfkB"/>
    <property type="match status" value="1"/>
</dbReference>
<keyword evidence="5" id="KW-0067">ATP-binding</keyword>
<dbReference type="Gene3D" id="3.40.1190.20">
    <property type="match status" value="1"/>
</dbReference>
<dbReference type="FunCoup" id="A0A3G9J275">
    <property type="interactions" value="62"/>
</dbReference>
<dbReference type="GO" id="GO:0005524">
    <property type="term" value="F:ATP binding"/>
    <property type="evidence" value="ECO:0007669"/>
    <property type="project" value="UniProtKB-KW"/>
</dbReference>
<organism evidence="7 8">
    <name type="scientific">Intestinibaculum porci</name>
    <dbReference type="NCBI Taxonomy" id="2487118"/>
    <lineage>
        <taxon>Bacteria</taxon>
        <taxon>Bacillati</taxon>
        <taxon>Bacillota</taxon>
        <taxon>Erysipelotrichia</taxon>
        <taxon>Erysipelotrichales</taxon>
        <taxon>Erysipelotrichaceae</taxon>
        <taxon>Intestinibaculum</taxon>
    </lineage>
</organism>
<dbReference type="EMBL" id="AP019309">
    <property type="protein sequence ID" value="BBH25287.1"/>
    <property type="molecule type" value="Genomic_DNA"/>
</dbReference>
<dbReference type="Proteomes" id="UP000268059">
    <property type="component" value="Chromosome"/>
</dbReference>
<evidence type="ECO:0000256" key="1">
    <source>
        <dbReference type="ARBA" id="ARBA00010688"/>
    </source>
</evidence>
<evidence type="ECO:0000256" key="2">
    <source>
        <dbReference type="ARBA" id="ARBA00022679"/>
    </source>
</evidence>
<evidence type="ECO:0000256" key="5">
    <source>
        <dbReference type="ARBA" id="ARBA00022840"/>
    </source>
</evidence>
<dbReference type="RefSeq" id="WP_125118246.1">
    <property type="nucleotide sequence ID" value="NZ_AP019309.1"/>
</dbReference>
<dbReference type="OrthoDB" id="9813569at2"/>
<dbReference type="InterPro" id="IPR029056">
    <property type="entry name" value="Ribokinase-like"/>
</dbReference>
<name>A0A3G9J275_9FIRM</name>
<dbReference type="PANTHER" id="PTHR43085">
    <property type="entry name" value="HEXOKINASE FAMILY MEMBER"/>
    <property type="match status" value="1"/>
</dbReference>
<evidence type="ECO:0000256" key="4">
    <source>
        <dbReference type="ARBA" id="ARBA00022777"/>
    </source>
</evidence>
<evidence type="ECO:0000256" key="3">
    <source>
        <dbReference type="ARBA" id="ARBA00022741"/>
    </source>
</evidence>
<reference evidence="7 8" key="1">
    <citation type="submission" date="2018-11" db="EMBL/GenBank/DDBJ databases">
        <title>Novel Erysipelotrichaceae bacterium isolated from small intestine of a swine.</title>
        <authorList>
            <person name="Kim J.S."/>
            <person name="Choe H."/>
            <person name="Lee Y.R."/>
            <person name="Kim K.M."/>
            <person name="Park D.S."/>
        </authorList>
    </citation>
    <scope>NUCLEOTIDE SEQUENCE [LARGE SCALE GENOMIC DNA]</scope>
    <source>
        <strain evidence="7 8">SG0102</strain>
    </source>
</reference>